<reference evidence="19 20" key="1">
    <citation type="submission" date="2016-10" db="EMBL/GenBank/DDBJ databases">
        <authorList>
            <person name="Cai Z."/>
        </authorList>
    </citation>
    <scope>NUCLEOTIDE SEQUENCE [LARGE SCALE GENOMIC DNA]</scope>
</reference>
<evidence type="ECO:0000313" key="20">
    <source>
        <dbReference type="Proteomes" id="UP000256970"/>
    </source>
</evidence>
<dbReference type="InterPro" id="IPR039606">
    <property type="entry name" value="Phytol/farnesol_kinase"/>
</dbReference>
<keyword evidence="3" id="KW-0150">Chloroplast</keyword>
<keyword evidence="9" id="KW-0418">Kinase</keyword>
<dbReference type="Proteomes" id="UP000256970">
    <property type="component" value="Unassembled WGS sequence"/>
</dbReference>
<dbReference type="Pfam" id="PF01753">
    <property type="entry name" value="zf-MYND"/>
    <property type="match status" value="1"/>
</dbReference>
<evidence type="ECO:0000256" key="3">
    <source>
        <dbReference type="ARBA" id="ARBA00022528"/>
    </source>
</evidence>
<keyword evidence="5" id="KW-0808">Transferase</keyword>
<dbReference type="PANTHER" id="PTHR32523:SF8">
    <property type="entry name" value="DOLICHOL KINASE"/>
    <property type="match status" value="1"/>
</dbReference>
<dbReference type="GO" id="GO:0009507">
    <property type="term" value="C:chloroplast"/>
    <property type="evidence" value="ECO:0007669"/>
    <property type="project" value="UniProtKB-SubCell"/>
</dbReference>
<dbReference type="SUPFAM" id="SSF144232">
    <property type="entry name" value="HIT/MYND zinc finger-like"/>
    <property type="match status" value="1"/>
</dbReference>
<evidence type="ECO:0000256" key="6">
    <source>
        <dbReference type="ARBA" id="ARBA00022692"/>
    </source>
</evidence>
<dbReference type="EMBL" id="FNXT01001204">
    <property type="protein sequence ID" value="SZX74032.1"/>
    <property type="molecule type" value="Genomic_DNA"/>
</dbReference>
<comment type="catalytic activity">
    <reaction evidence="16">
        <text>phytol + CTP = phytyl phosphate + CDP + H(+)</text>
        <dbReference type="Rhea" id="RHEA:38055"/>
        <dbReference type="ChEBI" id="CHEBI:15378"/>
        <dbReference type="ChEBI" id="CHEBI:17327"/>
        <dbReference type="ChEBI" id="CHEBI:37563"/>
        <dbReference type="ChEBI" id="CHEBI:58069"/>
        <dbReference type="ChEBI" id="CHEBI:75483"/>
        <dbReference type="EC" id="2.7.1.182"/>
    </reaction>
</comment>
<comment type="similarity">
    <text evidence="2">Belongs to the polyprenol kinase family.</text>
</comment>
<comment type="subcellular location">
    <subcellularLocation>
        <location evidence="1">Plastid</location>
        <location evidence="1">Chloroplast membrane</location>
        <topology evidence="1">Multi-pass membrane protein</topology>
    </subcellularLocation>
</comment>
<dbReference type="AlphaFoldDB" id="A0A383WA14"/>
<dbReference type="GO" id="GO:0016020">
    <property type="term" value="C:membrane"/>
    <property type="evidence" value="ECO:0007669"/>
    <property type="project" value="UniProtKB-SubCell"/>
</dbReference>
<evidence type="ECO:0000256" key="10">
    <source>
        <dbReference type="ARBA" id="ARBA00022833"/>
    </source>
</evidence>
<evidence type="ECO:0000256" key="2">
    <source>
        <dbReference type="ARBA" id="ARBA00010794"/>
    </source>
</evidence>
<evidence type="ECO:0000256" key="16">
    <source>
        <dbReference type="ARBA" id="ARBA00048889"/>
    </source>
</evidence>
<protein>
    <recommendedName>
        <fullName evidence="15">phytol kinase</fullName>
        <ecNumber evidence="15">2.7.1.182</ecNumber>
    </recommendedName>
</protein>
<dbReference type="Gene3D" id="6.10.140.2220">
    <property type="match status" value="1"/>
</dbReference>
<evidence type="ECO:0000256" key="4">
    <source>
        <dbReference type="ARBA" id="ARBA00022640"/>
    </source>
</evidence>
<name>A0A383WA14_TETOB</name>
<keyword evidence="6" id="KW-0812">Transmembrane</keyword>
<keyword evidence="20" id="KW-1185">Reference proteome</keyword>
<keyword evidence="12" id="KW-1133">Transmembrane helix</keyword>
<keyword evidence="8 17" id="KW-0863">Zinc-finger</keyword>
<dbReference type="GO" id="GO:0008270">
    <property type="term" value="F:zinc ion binding"/>
    <property type="evidence" value="ECO:0007669"/>
    <property type="project" value="UniProtKB-KW"/>
</dbReference>
<keyword evidence="7" id="KW-0479">Metal-binding</keyword>
<evidence type="ECO:0000256" key="9">
    <source>
        <dbReference type="ARBA" id="ARBA00022777"/>
    </source>
</evidence>
<dbReference type="InterPro" id="IPR002893">
    <property type="entry name" value="Znf_MYND"/>
</dbReference>
<dbReference type="GO" id="GO:0010276">
    <property type="term" value="F:phytol kinase activity"/>
    <property type="evidence" value="ECO:0007669"/>
    <property type="project" value="UniProtKB-EC"/>
</dbReference>
<feature type="domain" description="MYND-type" evidence="18">
    <location>
        <begin position="112"/>
        <end position="156"/>
    </location>
</feature>
<evidence type="ECO:0000256" key="14">
    <source>
        <dbReference type="ARBA" id="ARBA00024015"/>
    </source>
</evidence>
<proteinExistence type="inferred from homology"/>
<keyword evidence="4" id="KW-0934">Plastid</keyword>
<keyword evidence="13" id="KW-0472">Membrane</keyword>
<gene>
    <name evidence="19" type="ORF">BQ4739_LOCUS14287</name>
</gene>
<dbReference type="EC" id="2.7.1.182" evidence="15"/>
<accession>A0A383WA14</accession>
<evidence type="ECO:0000256" key="15">
    <source>
        <dbReference type="ARBA" id="ARBA00039024"/>
    </source>
</evidence>
<dbReference type="PANTHER" id="PTHR32523">
    <property type="entry name" value="PHYTOL KINASE 1, CHLOROPLASTIC"/>
    <property type="match status" value="1"/>
</dbReference>
<organism evidence="19 20">
    <name type="scientific">Tetradesmus obliquus</name>
    <name type="common">Green alga</name>
    <name type="synonym">Acutodesmus obliquus</name>
    <dbReference type="NCBI Taxonomy" id="3088"/>
    <lineage>
        <taxon>Eukaryota</taxon>
        <taxon>Viridiplantae</taxon>
        <taxon>Chlorophyta</taxon>
        <taxon>core chlorophytes</taxon>
        <taxon>Chlorophyceae</taxon>
        <taxon>CS clade</taxon>
        <taxon>Sphaeropleales</taxon>
        <taxon>Scenedesmaceae</taxon>
        <taxon>Tetradesmus</taxon>
    </lineage>
</organism>
<dbReference type="PROSITE" id="PS50865">
    <property type="entry name" value="ZF_MYND_2"/>
    <property type="match status" value="1"/>
</dbReference>
<keyword evidence="11" id="KW-0809">Transit peptide</keyword>
<evidence type="ECO:0000256" key="8">
    <source>
        <dbReference type="ARBA" id="ARBA00022771"/>
    </source>
</evidence>
<evidence type="ECO:0000256" key="5">
    <source>
        <dbReference type="ARBA" id="ARBA00022679"/>
    </source>
</evidence>
<evidence type="ECO:0000259" key="18">
    <source>
        <dbReference type="PROSITE" id="PS50865"/>
    </source>
</evidence>
<evidence type="ECO:0000256" key="13">
    <source>
        <dbReference type="ARBA" id="ARBA00023136"/>
    </source>
</evidence>
<evidence type="ECO:0000256" key="1">
    <source>
        <dbReference type="ARBA" id="ARBA00004508"/>
    </source>
</evidence>
<keyword evidence="10" id="KW-0862">Zinc</keyword>
<evidence type="ECO:0000256" key="11">
    <source>
        <dbReference type="ARBA" id="ARBA00022946"/>
    </source>
</evidence>
<evidence type="ECO:0000256" key="7">
    <source>
        <dbReference type="ARBA" id="ARBA00022723"/>
    </source>
</evidence>
<comment type="pathway">
    <text evidence="14">Cofactor biosynthesis; tocopherol biosynthesis.</text>
</comment>
<evidence type="ECO:0000256" key="12">
    <source>
        <dbReference type="ARBA" id="ARBA00022989"/>
    </source>
</evidence>
<evidence type="ECO:0000256" key="17">
    <source>
        <dbReference type="PROSITE-ProRule" id="PRU00134"/>
    </source>
</evidence>
<evidence type="ECO:0000313" key="19">
    <source>
        <dbReference type="EMBL" id="SZX74032.1"/>
    </source>
</evidence>
<sequence length="171" mass="17808">MQNLSAAVAWIGLQLAATQHQAPRQAAALLEQQQQLQAALGHVLAAGSSSSSSSSSWQVILGTCTTDSTTYLKLLLSLKAAVSAELAQQLAGFGAALSGRFPAKLCCNAPGCTSLDKFSELEAVGGKACMCERCRTARYCCRACQESHWKAHKAACRALAAAQAHGGAQQQ</sequence>